<sequence length="24" mass="2577">MLSQVPISVFTSSNKLRTALLAEA</sequence>
<protein>
    <submittedName>
        <fullName evidence="1">Uncharacterized protein</fullName>
    </submittedName>
</protein>
<evidence type="ECO:0000313" key="1">
    <source>
        <dbReference type="EMBL" id="MBX64643.1"/>
    </source>
</evidence>
<accession>A0A2P2QCH9</accession>
<name>A0A2P2QCH9_RHIMU</name>
<organism evidence="1">
    <name type="scientific">Rhizophora mucronata</name>
    <name type="common">Asiatic mangrove</name>
    <dbReference type="NCBI Taxonomy" id="61149"/>
    <lineage>
        <taxon>Eukaryota</taxon>
        <taxon>Viridiplantae</taxon>
        <taxon>Streptophyta</taxon>
        <taxon>Embryophyta</taxon>
        <taxon>Tracheophyta</taxon>
        <taxon>Spermatophyta</taxon>
        <taxon>Magnoliopsida</taxon>
        <taxon>eudicotyledons</taxon>
        <taxon>Gunneridae</taxon>
        <taxon>Pentapetalae</taxon>
        <taxon>rosids</taxon>
        <taxon>fabids</taxon>
        <taxon>Malpighiales</taxon>
        <taxon>Rhizophoraceae</taxon>
        <taxon>Rhizophora</taxon>
    </lineage>
</organism>
<dbReference type="EMBL" id="GGEC01084159">
    <property type="protein sequence ID" value="MBX64643.1"/>
    <property type="molecule type" value="Transcribed_RNA"/>
</dbReference>
<reference evidence="1" key="1">
    <citation type="submission" date="2018-02" db="EMBL/GenBank/DDBJ databases">
        <title>Rhizophora mucronata_Transcriptome.</title>
        <authorList>
            <person name="Meera S.P."/>
            <person name="Sreeshan A."/>
            <person name="Augustine A."/>
        </authorList>
    </citation>
    <scope>NUCLEOTIDE SEQUENCE</scope>
    <source>
        <tissue evidence="1">Leaf</tissue>
    </source>
</reference>
<dbReference type="AlphaFoldDB" id="A0A2P2QCH9"/>
<proteinExistence type="predicted"/>